<dbReference type="GO" id="GO:0016758">
    <property type="term" value="F:hexosyltransferase activity"/>
    <property type="evidence" value="ECO:0007669"/>
    <property type="project" value="UniProtKB-ARBA"/>
</dbReference>
<organism evidence="2 3">
    <name type="scientific">Chloroherpeton thalassium (strain ATCC 35110 / GB-78)</name>
    <dbReference type="NCBI Taxonomy" id="517418"/>
    <lineage>
        <taxon>Bacteria</taxon>
        <taxon>Pseudomonadati</taxon>
        <taxon>Chlorobiota</taxon>
        <taxon>Chlorobiia</taxon>
        <taxon>Chlorobiales</taxon>
        <taxon>Chloroherpetonaceae</taxon>
        <taxon>Chloroherpeton</taxon>
    </lineage>
</organism>
<dbReference type="PANTHER" id="PTHR22916">
    <property type="entry name" value="GLYCOSYLTRANSFERASE"/>
    <property type="match status" value="1"/>
</dbReference>
<gene>
    <name evidence="2" type="ordered locus">Ctha_2513</name>
</gene>
<reference evidence="2 3" key="1">
    <citation type="submission" date="2008-06" db="EMBL/GenBank/DDBJ databases">
        <title>Complete sequence of Chloroherpeton thalassium ATCC 35110.</title>
        <authorList>
            <consortium name="US DOE Joint Genome Institute"/>
            <person name="Lucas S."/>
            <person name="Copeland A."/>
            <person name="Lapidus A."/>
            <person name="Glavina del Rio T."/>
            <person name="Dalin E."/>
            <person name="Tice H."/>
            <person name="Bruce D."/>
            <person name="Goodwin L."/>
            <person name="Pitluck S."/>
            <person name="Schmutz J."/>
            <person name="Larimer F."/>
            <person name="Land M."/>
            <person name="Hauser L."/>
            <person name="Kyrpides N."/>
            <person name="Mikhailova N."/>
            <person name="Liu Z."/>
            <person name="Li T."/>
            <person name="Zhao F."/>
            <person name="Overmann J."/>
            <person name="Bryant D.A."/>
            <person name="Richardson P."/>
        </authorList>
    </citation>
    <scope>NUCLEOTIDE SEQUENCE [LARGE SCALE GENOMIC DNA]</scope>
    <source>
        <strain evidence="3">ATCC 35110 / GB-78</strain>
    </source>
</reference>
<dbReference type="InterPro" id="IPR029044">
    <property type="entry name" value="Nucleotide-diphossugar_trans"/>
</dbReference>
<keyword evidence="2" id="KW-0808">Transferase</keyword>
<dbReference type="HOGENOM" id="CLU_025996_22_3_10"/>
<dbReference type="KEGG" id="cts:Ctha_2513"/>
<dbReference type="PANTHER" id="PTHR22916:SF3">
    <property type="entry name" value="UDP-GLCNAC:BETAGAL BETA-1,3-N-ACETYLGLUCOSAMINYLTRANSFERASE-LIKE PROTEIN 1"/>
    <property type="match status" value="1"/>
</dbReference>
<dbReference type="STRING" id="517418.Ctha_2513"/>
<dbReference type="Proteomes" id="UP000001208">
    <property type="component" value="Chromosome"/>
</dbReference>
<dbReference type="Pfam" id="PF00535">
    <property type="entry name" value="Glycos_transf_2"/>
    <property type="match status" value="1"/>
</dbReference>
<dbReference type="AlphaFoldDB" id="B3QXP7"/>
<dbReference type="InterPro" id="IPR001173">
    <property type="entry name" value="Glyco_trans_2-like"/>
</dbReference>
<name>B3QXP7_CHLT3</name>
<proteinExistence type="predicted"/>
<dbReference type="Gene3D" id="3.90.550.10">
    <property type="entry name" value="Spore Coat Polysaccharide Biosynthesis Protein SpsA, Chain A"/>
    <property type="match status" value="1"/>
</dbReference>
<dbReference type="EMBL" id="CP001100">
    <property type="protein sequence ID" value="ACF14962.1"/>
    <property type="molecule type" value="Genomic_DNA"/>
</dbReference>
<protein>
    <submittedName>
        <fullName evidence="2">Glycosyltransferase involved in cell wall biogenesis</fullName>
    </submittedName>
</protein>
<dbReference type="SUPFAM" id="SSF53448">
    <property type="entry name" value="Nucleotide-diphospho-sugar transferases"/>
    <property type="match status" value="1"/>
</dbReference>
<dbReference type="eggNOG" id="COG1215">
    <property type="taxonomic scope" value="Bacteria"/>
</dbReference>
<evidence type="ECO:0000313" key="2">
    <source>
        <dbReference type="EMBL" id="ACF14962.1"/>
    </source>
</evidence>
<evidence type="ECO:0000313" key="3">
    <source>
        <dbReference type="Proteomes" id="UP000001208"/>
    </source>
</evidence>
<dbReference type="CAZy" id="GT2">
    <property type="family name" value="Glycosyltransferase Family 2"/>
</dbReference>
<sequence>MHTNLDKIKLTVITPVFNGEAFIEGCLQNVIEQNCPFAEHLIVDGGSKDKTVKILEDYSKKHSHIRFISENDNGQSDAMNKGIKMAKGDIISFLNVDDIYSYSFSKNLK</sequence>
<accession>B3QXP7</accession>
<feature type="domain" description="Glycosyltransferase 2-like" evidence="1">
    <location>
        <begin position="11"/>
        <end position="102"/>
    </location>
</feature>
<evidence type="ECO:0000259" key="1">
    <source>
        <dbReference type="Pfam" id="PF00535"/>
    </source>
</evidence>
<keyword evidence="3" id="KW-1185">Reference proteome</keyword>